<organism evidence="1 2">
    <name type="scientific">Candidatus Flavonifractor intestinipullorum</name>
    <dbReference type="NCBI Taxonomy" id="2838587"/>
    <lineage>
        <taxon>Bacteria</taxon>
        <taxon>Bacillati</taxon>
        <taxon>Bacillota</taxon>
        <taxon>Clostridia</taxon>
        <taxon>Eubacteriales</taxon>
        <taxon>Oscillospiraceae</taxon>
        <taxon>Flavonifractor</taxon>
    </lineage>
</organism>
<reference evidence="1" key="1">
    <citation type="journal article" date="2021" name="PeerJ">
        <title>Extensive microbial diversity within the chicken gut microbiome revealed by metagenomics and culture.</title>
        <authorList>
            <person name="Gilroy R."/>
            <person name="Ravi A."/>
            <person name="Getino M."/>
            <person name="Pursley I."/>
            <person name="Horton D.L."/>
            <person name="Alikhan N.F."/>
            <person name="Baker D."/>
            <person name="Gharbi K."/>
            <person name="Hall N."/>
            <person name="Watson M."/>
            <person name="Adriaenssens E.M."/>
            <person name="Foster-Nyarko E."/>
            <person name="Jarju S."/>
            <person name="Secka A."/>
            <person name="Antonio M."/>
            <person name="Oren A."/>
            <person name="Chaudhuri R.R."/>
            <person name="La Ragione R."/>
            <person name="Hildebrand F."/>
            <person name="Pallen M.J."/>
        </authorList>
    </citation>
    <scope>NUCLEOTIDE SEQUENCE</scope>
    <source>
        <strain evidence="1">CHK189-11263</strain>
    </source>
</reference>
<protein>
    <submittedName>
        <fullName evidence="1">Uncharacterized protein</fullName>
    </submittedName>
</protein>
<dbReference type="AlphaFoldDB" id="A0A9D2ME51"/>
<comment type="caution">
    <text evidence="1">The sequence shown here is derived from an EMBL/GenBank/DDBJ whole genome shotgun (WGS) entry which is preliminary data.</text>
</comment>
<reference evidence="1" key="2">
    <citation type="submission" date="2021-04" db="EMBL/GenBank/DDBJ databases">
        <authorList>
            <person name="Gilroy R."/>
        </authorList>
    </citation>
    <scope>NUCLEOTIDE SEQUENCE</scope>
    <source>
        <strain evidence="1">CHK189-11263</strain>
    </source>
</reference>
<name>A0A9D2ME51_9FIRM</name>
<proteinExistence type="predicted"/>
<accession>A0A9D2ME51</accession>
<sequence>MSRRKRNLRRVSLLVTAQTWYHLQELARMDGHHDPGVVVDKLTRERMLLFRRSGEEGRHGHS</sequence>
<evidence type="ECO:0000313" key="1">
    <source>
        <dbReference type="EMBL" id="HJB57948.1"/>
    </source>
</evidence>
<gene>
    <name evidence="1" type="ORF">H9714_10395</name>
</gene>
<dbReference type="Proteomes" id="UP000824208">
    <property type="component" value="Unassembled WGS sequence"/>
</dbReference>
<evidence type="ECO:0000313" key="2">
    <source>
        <dbReference type="Proteomes" id="UP000824208"/>
    </source>
</evidence>
<dbReference type="EMBL" id="DWYC01000088">
    <property type="protein sequence ID" value="HJB57948.1"/>
    <property type="molecule type" value="Genomic_DNA"/>
</dbReference>